<dbReference type="InterPro" id="IPR004274">
    <property type="entry name" value="FCP1_dom"/>
</dbReference>
<dbReference type="PROSITE" id="PS50969">
    <property type="entry name" value="FCP1"/>
    <property type="match status" value="1"/>
</dbReference>
<feature type="domain" description="BRCT" evidence="16">
    <location>
        <begin position="554"/>
        <end position="646"/>
    </location>
</feature>
<accession>A0A8J5ER30</accession>
<dbReference type="PANTHER" id="PTHR23081">
    <property type="entry name" value="RNA POLYMERASE II CTD PHOSPHATASE"/>
    <property type="match status" value="1"/>
</dbReference>
<reference evidence="18 19" key="1">
    <citation type="submission" date="2020-08" db="EMBL/GenBank/DDBJ databases">
        <title>Plant Genome Project.</title>
        <authorList>
            <person name="Zhang R.-G."/>
        </authorList>
    </citation>
    <scope>NUCLEOTIDE SEQUENCE [LARGE SCALE GENOMIC DNA]</scope>
    <source>
        <tissue evidence="18">Rhizome</tissue>
    </source>
</reference>
<dbReference type="InterPro" id="IPR011947">
    <property type="entry name" value="FCP1_euk"/>
</dbReference>
<comment type="cofactor">
    <cofactor evidence="1">
        <name>Mn(2+)</name>
        <dbReference type="ChEBI" id="CHEBI:29035"/>
    </cofactor>
</comment>
<evidence type="ECO:0000256" key="2">
    <source>
        <dbReference type="ARBA" id="ARBA00001946"/>
    </source>
</evidence>
<comment type="catalytic activity">
    <reaction evidence="12 14">
        <text>O-phospho-L-threonyl-[protein] + H2O = L-threonyl-[protein] + phosphate</text>
        <dbReference type="Rhea" id="RHEA:47004"/>
        <dbReference type="Rhea" id="RHEA-COMP:11060"/>
        <dbReference type="Rhea" id="RHEA-COMP:11605"/>
        <dbReference type="ChEBI" id="CHEBI:15377"/>
        <dbReference type="ChEBI" id="CHEBI:30013"/>
        <dbReference type="ChEBI" id="CHEBI:43474"/>
        <dbReference type="ChEBI" id="CHEBI:61977"/>
        <dbReference type="EC" id="3.1.3.16"/>
    </reaction>
</comment>
<evidence type="ECO:0000256" key="4">
    <source>
        <dbReference type="ARBA" id="ARBA00022491"/>
    </source>
</evidence>
<evidence type="ECO:0000256" key="8">
    <source>
        <dbReference type="ARBA" id="ARBA00023015"/>
    </source>
</evidence>
<comment type="subunit">
    <text evidence="13">Interacts with RAP74.</text>
</comment>
<keyword evidence="4" id="KW-0678">Repressor</keyword>
<comment type="catalytic activity">
    <reaction evidence="11 14">
        <text>O-phospho-L-seryl-[protein] + H2O = L-seryl-[protein] + phosphate</text>
        <dbReference type="Rhea" id="RHEA:20629"/>
        <dbReference type="Rhea" id="RHEA-COMP:9863"/>
        <dbReference type="Rhea" id="RHEA-COMP:11604"/>
        <dbReference type="ChEBI" id="CHEBI:15377"/>
        <dbReference type="ChEBI" id="CHEBI:29999"/>
        <dbReference type="ChEBI" id="CHEBI:43474"/>
        <dbReference type="ChEBI" id="CHEBI:83421"/>
        <dbReference type="EC" id="3.1.3.16"/>
    </reaction>
</comment>
<evidence type="ECO:0000256" key="14">
    <source>
        <dbReference type="RuleBase" id="RU366066"/>
    </source>
</evidence>
<keyword evidence="7" id="KW-0694">RNA-binding</keyword>
<gene>
    <name evidence="18" type="ORF">ZIOFF_067439</name>
</gene>
<dbReference type="PROSITE" id="PS50172">
    <property type="entry name" value="BRCT"/>
    <property type="match status" value="1"/>
</dbReference>
<keyword evidence="8" id="KW-0805">Transcription regulation</keyword>
<dbReference type="InterPro" id="IPR036420">
    <property type="entry name" value="BRCT_dom_sf"/>
</dbReference>
<dbReference type="EC" id="3.1.3.16" evidence="14"/>
<keyword evidence="5" id="KW-0479">Metal-binding</keyword>
<dbReference type="FunFam" id="3.40.50.10190:FF:000014">
    <property type="entry name" value="RNA polymerase II C-terminal domain phosphatase-like 3"/>
    <property type="match status" value="1"/>
</dbReference>
<dbReference type="FunFam" id="3.40.50.1000:FF:000125">
    <property type="entry name" value="RNA polymerase II C-terminal domain phosphatase-like 4"/>
    <property type="match status" value="1"/>
</dbReference>
<keyword evidence="19" id="KW-1185">Reference proteome</keyword>
<evidence type="ECO:0000256" key="15">
    <source>
        <dbReference type="SAM" id="MobiDB-lite"/>
    </source>
</evidence>
<dbReference type="GO" id="GO:0009651">
    <property type="term" value="P:response to salt stress"/>
    <property type="evidence" value="ECO:0007669"/>
    <property type="project" value="UniProtKB-ARBA"/>
</dbReference>
<dbReference type="SMART" id="SM00577">
    <property type="entry name" value="CPDc"/>
    <property type="match status" value="1"/>
</dbReference>
<evidence type="ECO:0000259" key="17">
    <source>
        <dbReference type="PROSITE" id="PS50969"/>
    </source>
</evidence>
<feature type="region of interest" description="Disordered" evidence="15">
    <location>
        <begin position="211"/>
        <end position="234"/>
    </location>
</feature>
<dbReference type="GO" id="GO:0008420">
    <property type="term" value="F:RNA polymerase II CTD heptapeptide repeat phosphatase activity"/>
    <property type="evidence" value="ECO:0007669"/>
    <property type="project" value="UniProtKB-UniRule"/>
</dbReference>
<dbReference type="Pfam" id="PF00533">
    <property type="entry name" value="BRCT"/>
    <property type="match status" value="1"/>
</dbReference>
<protein>
    <recommendedName>
        <fullName evidence="14">RNA polymerase II C-terminal domain phosphatase-like</fullName>
        <ecNumber evidence="14">3.1.3.16</ecNumber>
    </recommendedName>
</protein>
<evidence type="ECO:0000256" key="7">
    <source>
        <dbReference type="ARBA" id="ARBA00022884"/>
    </source>
</evidence>
<name>A0A8J5ER30_ZINOF</name>
<dbReference type="AlphaFoldDB" id="A0A8J5ER30"/>
<feature type="compositionally biased region" description="Basic and acidic residues" evidence="15">
    <location>
        <begin position="218"/>
        <end position="234"/>
    </location>
</feature>
<proteinExistence type="predicted"/>
<evidence type="ECO:0000256" key="5">
    <source>
        <dbReference type="ARBA" id="ARBA00022723"/>
    </source>
</evidence>
<dbReference type="CDD" id="cd07521">
    <property type="entry name" value="HAD_FCP1-like"/>
    <property type="match status" value="1"/>
</dbReference>
<dbReference type="Gene3D" id="3.40.50.1000">
    <property type="entry name" value="HAD superfamily/HAD-like"/>
    <property type="match status" value="1"/>
</dbReference>
<evidence type="ECO:0000259" key="16">
    <source>
        <dbReference type="PROSITE" id="PS50172"/>
    </source>
</evidence>
<comment type="caution">
    <text evidence="18">The sequence shown here is derived from an EMBL/GenBank/DDBJ whole genome shotgun (WGS) entry which is preliminary data.</text>
</comment>
<dbReference type="GO" id="GO:0005634">
    <property type="term" value="C:nucleus"/>
    <property type="evidence" value="ECO:0007669"/>
    <property type="project" value="UniProtKB-SubCell"/>
</dbReference>
<dbReference type="NCBIfam" id="TIGR02250">
    <property type="entry name" value="FCP1_euk"/>
    <property type="match status" value="1"/>
</dbReference>
<evidence type="ECO:0000313" key="18">
    <source>
        <dbReference type="EMBL" id="KAG6473522.1"/>
    </source>
</evidence>
<dbReference type="SMART" id="SM00292">
    <property type="entry name" value="BRCT"/>
    <property type="match status" value="1"/>
</dbReference>
<keyword evidence="6 14" id="KW-0378">Hydrolase</keyword>
<dbReference type="PANTHER" id="PTHR23081:SF36">
    <property type="entry name" value="RNA POLYMERASE II SUBUNIT A C-TERMINAL DOMAIN PHOSPHATASE"/>
    <property type="match status" value="1"/>
</dbReference>
<evidence type="ECO:0000256" key="1">
    <source>
        <dbReference type="ARBA" id="ARBA00001936"/>
    </source>
</evidence>
<dbReference type="Gene3D" id="3.40.50.10190">
    <property type="entry name" value="BRCT domain"/>
    <property type="match status" value="1"/>
</dbReference>
<dbReference type="CDD" id="cd17729">
    <property type="entry name" value="BRCT_CTDP1"/>
    <property type="match status" value="1"/>
</dbReference>
<evidence type="ECO:0000256" key="11">
    <source>
        <dbReference type="ARBA" id="ARBA00047761"/>
    </source>
</evidence>
<comment type="function">
    <text evidence="14">This promotes the activity of RNA polymerase II.</text>
</comment>
<organism evidence="18 19">
    <name type="scientific">Zingiber officinale</name>
    <name type="common">Ginger</name>
    <name type="synonym">Amomum zingiber</name>
    <dbReference type="NCBI Taxonomy" id="94328"/>
    <lineage>
        <taxon>Eukaryota</taxon>
        <taxon>Viridiplantae</taxon>
        <taxon>Streptophyta</taxon>
        <taxon>Embryophyta</taxon>
        <taxon>Tracheophyta</taxon>
        <taxon>Spermatophyta</taxon>
        <taxon>Magnoliopsida</taxon>
        <taxon>Liliopsida</taxon>
        <taxon>Zingiberales</taxon>
        <taxon>Zingiberaceae</taxon>
        <taxon>Zingiber</taxon>
    </lineage>
</organism>
<evidence type="ECO:0000256" key="9">
    <source>
        <dbReference type="ARBA" id="ARBA00023163"/>
    </source>
</evidence>
<dbReference type="SUPFAM" id="SSF52113">
    <property type="entry name" value="BRCT domain"/>
    <property type="match status" value="1"/>
</dbReference>
<dbReference type="Proteomes" id="UP000734854">
    <property type="component" value="Unassembled WGS sequence"/>
</dbReference>
<evidence type="ECO:0000256" key="12">
    <source>
        <dbReference type="ARBA" id="ARBA00048336"/>
    </source>
</evidence>
<dbReference type="SUPFAM" id="SSF56784">
    <property type="entry name" value="HAD-like"/>
    <property type="match status" value="1"/>
</dbReference>
<comment type="subcellular location">
    <subcellularLocation>
        <location evidence="3 14">Nucleus</location>
    </subcellularLocation>
</comment>
<dbReference type="InterPro" id="IPR023214">
    <property type="entry name" value="HAD_sf"/>
</dbReference>
<evidence type="ECO:0000256" key="13">
    <source>
        <dbReference type="ARBA" id="ARBA00063107"/>
    </source>
</evidence>
<dbReference type="InterPro" id="IPR001357">
    <property type="entry name" value="BRCT_dom"/>
</dbReference>
<sequence>MYYDAGRPWYVPISPAVWWGRFGAAEENKKKRKIKKNTSAKLRKRKKTTTLSLYRRRATRDELSAEAYLSRQDLPRSLSAEACRLPLSPTRDELSAEANLSRRDLGFFAGFSSLSRRRRIPPSPAVSCDLGVFPGFSSLSRRRRTPSPPKLSRCRDLGFFADFSSLSSEANENHSFNALSMSLAVESPLQSSSSGEDFAAFLDSELDLASSESSPNEENVKNDEEIDLQEQRSKRQKLEGFDTLEDLETETLVEPIEEHIGTSTAGKYVICPPHPGFFKGLCIRCGQIEEDGSGVAFGYIHKNFNIVLPYDMFHLQYLRLGNVEIERLRGADLKNLLHKKKLILILDLDHTLLNSTCFADITSDEEYLFRQIDGMKDDPDRSLFRLDTMHMLTKLRPFVHNFLKEASSFCEMYIYTMAERSYAMEIAKLLDPDKVYFESKVITQSDCTQRHQKGLDVILGAESLVVILDDTEAVWHRHKDNLIQMERYHFFASSCRQFGFNAKSLSQLMKDERESDGALATALKILKRTHQMFFDPDVASDVSTRDVRPLLKGIRQEILQGCRIVFSRVFPSKSPAQDHPIWKMAERLGATCYTEVDPSVTHIISTDTGTQKAHWAAQKKKFLVSPHWIEASNFLWQRQKEEDFPISNPRSRNS</sequence>
<keyword evidence="10 14" id="KW-0539">Nucleus</keyword>
<dbReference type="GO" id="GO:0003723">
    <property type="term" value="F:RNA binding"/>
    <property type="evidence" value="ECO:0007669"/>
    <property type="project" value="UniProtKB-KW"/>
</dbReference>
<evidence type="ECO:0000256" key="3">
    <source>
        <dbReference type="ARBA" id="ARBA00004123"/>
    </source>
</evidence>
<feature type="domain" description="FCP1 homology" evidence="17">
    <location>
        <begin position="337"/>
        <end position="508"/>
    </location>
</feature>
<evidence type="ECO:0000313" key="19">
    <source>
        <dbReference type="Proteomes" id="UP000734854"/>
    </source>
</evidence>
<dbReference type="InterPro" id="IPR036412">
    <property type="entry name" value="HAD-like_sf"/>
</dbReference>
<dbReference type="InterPro" id="IPR039189">
    <property type="entry name" value="Fcp1"/>
</dbReference>
<comment type="cofactor">
    <cofactor evidence="2">
        <name>Mg(2+)</name>
        <dbReference type="ChEBI" id="CHEBI:18420"/>
    </cofactor>
</comment>
<dbReference type="EMBL" id="JACMSC010000019">
    <property type="protein sequence ID" value="KAG6473522.1"/>
    <property type="molecule type" value="Genomic_DNA"/>
</dbReference>
<evidence type="ECO:0000256" key="10">
    <source>
        <dbReference type="ARBA" id="ARBA00023242"/>
    </source>
</evidence>
<evidence type="ECO:0000256" key="6">
    <source>
        <dbReference type="ARBA" id="ARBA00022801"/>
    </source>
</evidence>
<dbReference type="GO" id="GO:0046872">
    <property type="term" value="F:metal ion binding"/>
    <property type="evidence" value="ECO:0007669"/>
    <property type="project" value="UniProtKB-KW"/>
</dbReference>
<dbReference type="Pfam" id="PF03031">
    <property type="entry name" value="NIF"/>
    <property type="match status" value="1"/>
</dbReference>
<keyword evidence="9" id="KW-0804">Transcription</keyword>